<dbReference type="SUPFAM" id="SSF46785">
    <property type="entry name" value="Winged helix' DNA-binding domain"/>
    <property type="match status" value="1"/>
</dbReference>
<dbReference type="PROSITE" id="PS01332">
    <property type="entry name" value="HTH_RRF2_1"/>
    <property type="match status" value="1"/>
</dbReference>
<name>A0A254QAT3_9BURK</name>
<dbReference type="Gene3D" id="1.10.10.10">
    <property type="entry name" value="Winged helix-like DNA-binding domain superfamily/Winged helix DNA-binding domain"/>
    <property type="match status" value="1"/>
</dbReference>
<gene>
    <name evidence="2" type="ORF">CBI30_03960</name>
</gene>
<dbReference type="PANTHER" id="PTHR33221:SF5">
    <property type="entry name" value="HTH-TYPE TRANSCRIPTIONAL REGULATOR ISCR"/>
    <property type="match status" value="1"/>
</dbReference>
<comment type="caution">
    <text evidence="2">The sequence shown here is derived from an EMBL/GenBank/DDBJ whole genome shotgun (WGS) entry which is preliminary data.</text>
</comment>
<dbReference type="Pfam" id="PF02082">
    <property type="entry name" value="Rrf2"/>
    <property type="match status" value="1"/>
</dbReference>
<dbReference type="GO" id="GO:0003677">
    <property type="term" value="F:DNA binding"/>
    <property type="evidence" value="ECO:0007669"/>
    <property type="project" value="UniProtKB-KW"/>
</dbReference>
<dbReference type="Proteomes" id="UP000198104">
    <property type="component" value="Unassembled WGS sequence"/>
</dbReference>
<accession>A0A254QAT3</accession>
<dbReference type="InterPro" id="IPR036388">
    <property type="entry name" value="WH-like_DNA-bd_sf"/>
</dbReference>
<sequence length="177" mass="19311">MRITAKCKIAVDAMLDIAGHTERGYAISLPVVSKRLGVSHSYLELIFSKLKAAGLIYSHRGPGGGYSLAKKLGDISVKDIVDATIDPQALVHGLSAQLWVNLEAQMQNQMSQITLHHILANTPIKIDPTLETLGAKLVRAQEHKQPVKMPAKIPSRKEPQVLGPNSVFSFGKFILQK</sequence>
<keyword evidence="3" id="KW-1185">Reference proteome</keyword>
<dbReference type="RefSeq" id="WP_088527032.1">
    <property type="nucleotide sequence ID" value="NZ_NGUO01000006.1"/>
</dbReference>
<dbReference type="OrthoDB" id="9795923at2"/>
<proteinExistence type="predicted"/>
<dbReference type="GO" id="GO:0003700">
    <property type="term" value="F:DNA-binding transcription factor activity"/>
    <property type="evidence" value="ECO:0007669"/>
    <property type="project" value="TreeGrafter"/>
</dbReference>
<dbReference type="EMBL" id="NGUO01000006">
    <property type="protein sequence ID" value="OWS71997.1"/>
    <property type="molecule type" value="Genomic_DNA"/>
</dbReference>
<organism evidence="2 3">
    <name type="scientific">Polynucleobacter aenigmaticus</name>
    <dbReference type="NCBI Taxonomy" id="1743164"/>
    <lineage>
        <taxon>Bacteria</taxon>
        <taxon>Pseudomonadati</taxon>
        <taxon>Pseudomonadota</taxon>
        <taxon>Betaproteobacteria</taxon>
        <taxon>Burkholderiales</taxon>
        <taxon>Burkholderiaceae</taxon>
        <taxon>Polynucleobacter</taxon>
    </lineage>
</organism>
<evidence type="ECO:0000256" key="1">
    <source>
        <dbReference type="ARBA" id="ARBA00023125"/>
    </source>
</evidence>
<evidence type="ECO:0008006" key="4">
    <source>
        <dbReference type="Google" id="ProtNLM"/>
    </source>
</evidence>
<dbReference type="InterPro" id="IPR000944">
    <property type="entry name" value="Tscrpt_reg_Rrf2"/>
</dbReference>
<dbReference type="InterPro" id="IPR030489">
    <property type="entry name" value="TR_Rrf2-type_CS"/>
</dbReference>
<dbReference type="InterPro" id="IPR036390">
    <property type="entry name" value="WH_DNA-bd_sf"/>
</dbReference>
<dbReference type="PANTHER" id="PTHR33221">
    <property type="entry name" value="WINGED HELIX-TURN-HELIX TRANSCRIPTIONAL REGULATOR, RRF2 FAMILY"/>
    <property type="match status" value="1"/>
</dbReference>
<dbReference type="PROSITE" id="PS51197">
    <property type="entry name" value="HTH_RRF2_2"/>
    <property type="match status" value="1"/>
</dbReference>
<dbReference type="AlphaFoldDB" id="A0A254QAT3"/>
<dbReference type="GO" id="GO:0005829">
    <property type="term" value="C:cytosol"/>
    <property type="evidence" value="ECO:0007669"/>
    <property type="project" value="TreeGrafter"/>
</dbReference>
<dbReference type="NCBIfam" id="TIGR00738">
    <property type="entry name" value="rrf2_super"/>
    <property type="match status" value="1"/>
</dbReference>
<reference evidence="2 3" key="1">
    <citation type="submission" date="2017-05" db="EMBL/GenBank/DDBJ databases">
        <title>Polynucleobacter sp. MWH-K35W1 isolated from the permanently anoxic monimolimnion of a meromictic lake.</title>
        <authorList>
            <person name="Hahn M.W."/>
        </authorList>
    </citation>
    <scope>NUCLEOTIDE SEQUENCE [LARGE SCALE GENOMIC DNA]</scope>
    <source>
        <strain evidence="2 3">MWH-K35W1</strain>
    </source>
</reference>
<evidence type="ECO:0000313" key="2">
    <source>
        <dbReference type="EMBL" id="OWS71997.1"/>
    </source>
</evidence>
<evidence type="ECO:0000313" key="3">
    <source>
        <dbReference type="Proteomes" id="UP000198104"/>
    </source>
</evidence>
<keyword evidence="1" id="KW-0238">DNA-binding</keyword>
<protein>
    <recommendedName>
        <fullName evidence="4">DNA-binding protein</fullName>
    </recommendedName>
</protein>